<gene>
    <name evidence="2" type="ORF">H9785_07455</name>
</gene>
<dbReference type="EMBL" id="DWZE01000085">
    <property type="protein sequence ID" value="HJA83786.1"/>
    <property type="molecule type" value="Genomic_DNA"/>
</dbReference>
<reference evidence="2" key="2">
    <citation type="submission" date="2021-04" db="EMBL/GenBank/DDBJ databases">
        <authorList>
            <person name="Gilroy R."/>
        </authorList>
    </citation>
    <scope>NUCLEOTIDE SEQUENCE</scope>
    <source>
        <strain evidence="2">ChiHecec1B25-7008</strain>
    </source>
</reference>
<evidence type="ECO:0000313" key="3">
    <source>
        <dbReference type="Proteomes" id="UP000823860"/>
    </source>
</evidence>
<dbReference type="SMART" id="SM00382">
    <property type="entry name" value="AAA"/>
    <property type="match status" value="1"/>
</dbReference>
<dbReference type="InterPro" id="IPR003593">
    <property type="entry name" value="AAA+_ATPase"/>
</dbReference>
<evidence type="ECO:0000259" key="1">
    <source>
        <dbReference type="SMART" id="SM00382"/>
    </source>
</evidence>
<proteinExistence type="predicted"/>
<dbReference type="Proteomes" id="UP000823860">
    <property type="component" value="Unassembled WGS sequence"/>
</dbReference>
<dbReference type="SUPFAM" id="SSF52540">
    <property type="entry name" value="P-loop containing nucleoside triphosphate hydrolases"/>
    <property type="match status" value="1"/>
</dbReference>
<reference evidence="2" key="1">
    <citation type="journal article" date="2021" name="PeerJ">
        <title>Extensive microbial diversity within the chicken gut microbiome revealed by metagenomics and culture.</title>
        <authorList>
            <person name="Gilroy R."/>
            <person name="Ravi A."/>
            <person name="Getino M."/>
            <person name="Pursley I."/>
            <person name="Horton D.L."/>
            <person name="Alikhan N.F."/>
            <person name="Baker D."/>
            <person name="Gharbi K."/>
            <person name="Hall N."/>
            <person name="Watson M."/>
            <person name="Adriaenssens E.M."/>
            <person name="Foster-Nyarko E."/>
            <person name="Jarju S."/>
            <person name="Secka A."/>
            <person name="Antonio M."/>
            <person name="Oren A."/>
            <person name="Chaudhuri R.R."/>
            <person name="La Ragione R."/>
            <person name="Hildebrand F."/>
            <person name="Pallen M.J."/>
        </authorList>
    </citation>
    <scope>NUCLEOTIDE SEQUENCE</scope>
    <source>
        <strain evidence="2">ChiHecec1B25-7008</strain>
    </source>
</reference>
<dbReference type="PANTHER" id="PTHR43581">
    <property type="entry name" value="ATP/GTP PHOSPHATASE"/>
    <property type="match status" value="1"/>
</dbReference>
<name>A0A9D2HSW6_9BACE</name>
<evidence type="ECO:0000313" key="2">
    <source>
        <dbReference type="EMBL" id="HJA83786.1"/>
    </source>
</evidence>
<feature type="domain" description="AAA+ ATPase" evidence="1">
    <location>
        <begin position="27"/>
        <end position="270"/>
    </location>
</feature>
<dbReference type="InterPro" id="IPR051396">
    <property type="entry name" value="Bact_Antivir_Def_Nuclease"/>
</dbReference>
<dbReference type="GO" id="GO:0005524">
    <property type="term" value="F:ATP binding"/>
    <property type="evidence" value="ECO:0007669"/>
    <property type="project" value="InterPro"/>
</dbReference>
<dbReference type="InterPro" id="IPR027417">
    <property type="entry name" value="P-loop_NTPase"/>
</dbReference>
<organism evidence="2 3">
    <name type="scientific">Candidatus Bacteroides intestinavium</name>
    <dbReference type="NCBI Taxonomy" id="2838469"/>
    <lineage>
        <taxon>Bacteria</taxon>
        <taxon>Pseudomonadati</taxon>
        <taxon>Bacteroidota</taxon>
        <taxon>Bacteroidia</taxon>
        <taxon>Bacteroidales</taxon>
        <taxon>Bacteroidaceae</taxon>
        <taxon>Bacteroides</taxon>
    </lineage>
</organism>
<comment type="caution">
    <text evidence="2">The sequence shown here is derived from an EMBL/GenBank/DDBJ whole genome shotgun (WGS) entry which is preliminary data.</text>
</comment>
<dbReference type="InterPro" id="IPR003959">
    <property type="entry name" value="ATPase_AAA_core"/>
</dbReference>
<dbReference type="PANTHER" id="PTHR43581:SF2">
    <property type="entry name" value="EXCINUCLEASE ATPASE SUBUNIT"/>
    <property type="match status" value="1"/>
</dbReference>
<sequence>MEIPANYIRRIEIHGLWHRYDIAWDLRPDVNILAGINGVGKTTILNRSVGYLEQTTGQVKNEEKNGVRVFFDRPDATFIPYDVIRSYDRPLVTGDFTARMADPEVRSELDWQLYLLQRRYLDYQVNVGNRMIELLSGTDEQRAQAPALSEPKRKFQDLIDGLFAYTGKKIDRRSNDIVFLQGGERLSPYKLSSGEKQMLVILLTVLVRDGSHCVLFMDEPEASLHVDWQQKLIGMIRQLNPNLQLILTTHSPAVIMEGWLDAVTEVSEIATELTPTGNP</sequence>
<dbReference type="CDD" id="cd00267">
    <property type="entry name" value="ABC_ATPase"/>
    <property type="match status" value="1"/>
</dbReference>
<dbReference type="GO" id="GO:0016887">
    <property type="term" value="F:ATP hydrolysis activity"/>
    <property type="evidence" value="ECO:0007669"/>
    <property type="project" value="InterPro"/>
</dbReference>
<dbReference type="AlphaFoldDB" id="A0A9D2HSW6"/>
<dbReference type="Pfam" id="PF13304">
    <property type="entry name" value="AAA_21"/>
    <property type="match status" value="1"/>
</dbReference>
<dbReference type="Gene3D" id="3.40.50.300">
    <property type="entry name" value="P-loop containing nucleotide triphosphate hydrolases"/>
    <property type="match status" value="1"/>
</dbReference>
<protein>
    <submittedName>
        <fullName evidence="2">AAA family ATPase</fullName>
    </submittedName>
</protein>
<accession>A0A9D2HSW6</accession>